<dbReference type="InterPro" id="IPR011006">
    <property type="entry name" value="CheY-like_superfamily"/>
</dbReference>
<dbReference type="EMBL" id="VWSH01000002">
    <property type="protein sequence ID" value="KAA5534986.1"/>
    <property type="molecule type" value="Genomic_DNA"/>
</dbReference>
<keyword evidence="3 5" id="KW-0238">DNA-binding</keyword>
<proteinExistence type="predicted"/>
<feature type="domain" description="Response regulatory" evidence="6">
    <location>
        <begin position="5"/>
        <end position="119"/>
    </location>
</feature>
<dbReference type="InterPro" id="IPR001867">
    <property type="entry name" value="OmpR/PhoB-type_DNA-bd"/>
</dbReference>
<dbReference type="GO" id="GO:0032993">
    <property type="term" value="C:protein-DNA complex"/>
    <property type="evidence" value="ECO:0007669"/>
    <property type="project" value="TreeGrafter"/>
</dbReference>
<evidence type="ECO:0000259" key="6">
    <source>
        <dbReference type="PROSITE" id="PS50110"/>
    </source>
</evidence>
<evidence type="ECO:0000256" key="1">
    <source>
        <dbReference type="ARBA" id="ARBA00022553"/>
    </source>
</evidence>
<accession>A0A5M6CIY8</accession>
<dbReference type="GO" id="GO:0000976">
    <property type="term" value="F:transcription cis-regulatory region binding"/>
    <property type="evidence" value="ECO:0007669"/>
    <property type="project" value="TreeGrafter"/>
</dbReference>
<dbReference type="CDD" id="cd17574">
    <property type="entry name" value="REC_OmpR"/>
    <property type="match status" value="1"/>
</dbReference>
<feature type="modified residue" description="4-aspartylphosphate" evidence="4">
    <location>
        <position position="54"/>
    </location>
</feature>
<organism evidence="8 9">
    <name type="scientific">Taibaiella lutea</name>
    <dbReference type="NCBI Taxonomy" id="2608001"/>
    <lineage>
        <taxon>Bacteria</taxon>
        <taxon>Pseudomonadati</taxon>
        <taxon>Bacteroidota</taxon>
        <taxon>Chitinophagia</taxon>
        <taxon>Chitinophagales</taxon>
        <taxon>Chitinophagaceae</taxon>
        <taxon>Taibaiella</taxon>
    </lineage>
</organism>
<sequence>MFRKKILYIEDEPYLARIVSDTLTLKGYEILHKKDGTRLTETIKQFNPDLIVLDVMLPHIDGFTLGNVVRNLFPKLPIIFLTAKNQPNDIVQGFESGGTDYMRKPFTMDELVVRIENQLRLVAQHTPVQNPLPDEMHLNDFVFYPAKMELHFKDVVKRLSQRESQVLSLLCLHRNKTLDRRMLLQSVWGDDSFFNSRNLDVYIRKLRAMFAADENIQIITLKGQGYLFSC</sequence>
<dbReference type="PANTHER" id="PTHR48111:SF40">
    <property type="entry name" value="PHOSPHATE REGULON TRANSCRIPTIONAL REGULATORY PROTEIN PHOB"/>
    <property type="match status" value="1"/>
</dbReference>
<feature type="DNA-binding region" description="OmpR/PhoB-type" evidence="5">
    <location>
        <begin position="133"/>
        <end position="230"/>
    </location>
</feature>
<comment type="caution">
    <text evidence="8">The sequence shown here is derived from an EMBL/GenBank/DDBJ whole genome shotgun (WGS) entry which is preliminary data.</text>
</comment>
<evidence type="ECO:0000256" key="3">
    <source>
        <dbReference type="ARBA" id="ARBA00023125"/>
    </source>
</evidence>
<dbReference type="SUPFAM" id="SSF52172">
    <property type="entry name" value="CheY-like"/>
    <property type="match status" value="1"/>
</dbReference>
<dbReference type="SMART" id="SM00448">
    <property type="entry name" value="REC"/>
    <property type="match status" value="1"/>
</dbReference>
<dbReference type="GO" id="GO:0005829">
    <property type="term" value="C:cytosol"/>
    <property type="evidence" value="ECO:0007669"/>
    <property type="project" value="TreeGrafter"/>
</dbReference>
<dbReference type="Pfam" id="PF00486">
    <property type="entry name" value="Trans_reg_C"/>
    <property type="match status" value="1"/>
</dbReference>
<reference evidence="8 9" key="1">
    <citation type="submission" date="2019-09" db="EMBL/GenBank/DDBJ databases">
        <title>Genome sequence and assembly of Taibaiella sp.</title>
        <authorList>
            <person name="Chhetri G."/>
        </authorList>
    </citation>
    <scope>NUCLEOTIDE SEQUENCE [LARGE SCALE GENOMIC DNA]</scope>
    <source>
        <strain evidence="8 9">KVB11</strain>
    </source>
</reference>
<evidence type="ECO:0000313" key="9">
    <source>
        <dbReference type="Proteomes" id="UP000323632"/>
    </source>
</evidence>
<dbReference type="GO" id="GO:0000156">
    <property type="term" value="F:phosphorelay response regulator activity"/>
    <property type="evidence" value="ECO:0007669"/>
    <property type="project" value="TreeGrafter"/>
</dbReference>
<dbReference type="PROSITE" id="PS51755">
    <property type="entry name" value="OMPR_PHOB"/>
    <property type="match status" value="1"/>
</dbReference>
<name>A0A5M6CIY8_9BACT</name>
<dbReference type="Proteomes" id="UP000323632">
    <property type="component" value="Unassembled WGS sequence"/>
</dbReference>
<protein>
    <submittedName>
        <fullName evidence="8">Response regulator transcription factor</fullName>
    </submittedName>
</protein>
<evidence type="ECO:0000259" key="7">
    <source>
        <dbReference type="PROSITE" id="PS51755"/>
    </source>
</evidence>
<evidence type="ECO:0000256" key="2">
    <source>
        <dbReference type="ARBA" id="ARBA00023012"/>
    </source>
</evidence>
<dbReference type="InterPro" id="IPR001789">
    <property type="entry name" value="Sig_transdc_resp-reg_receiver"/>
</dbReference>
<evidence type="ECO:0000256" key="5">
    <source>
        <dbReference type="PROSITE-ProRule" id="PRU01091"/>
    </source>
</evidence>
<dbReference type="CDD" id="cd00383">
    <property type="entry name" value="trans_reg_C"/>
    <property type="match status" value="1"/>
</dbReference>
<gene>
    <name evidence="8" type="ORF">F0919_10335</name>
</gene>
<dbReference type="InterPro" id="IPR036388">
    <property type="entry name" value="WH-like_DNA-bd_sf"/>
</dbReference>
<dbReference type="RefSeq" id="WP_150032665.1">
    <property type="nucleotide sequence ID" value="NZ_VWSH01000002.1"/>
</dbReference>
<evidence type="ECO:0000256" key="4">
    <source>
        <dbReference type="PROSITE-ProRule" id="PRU00169"/>
    </source>
</evidence>
<dbReference type="SMART" id="SM00862">
    <property type="entry name" value="Trans_reg_C"/>
    <property type="match status" value="1"/>
</dbReference>
<keyword evidence="2" id="KW-0902">Two-component regulatory system</keyword>
<dbReference type="Pfam" id="PF00072">
    <property type="entry name" value="Response_reg"/>
    <property type="match status" value="1"/>
</dbReference>
<keyword evidence="1 4" id="KW-0597">Phosphoprotein</keyword>
<dbReference type="Gene3D" id="1.10.10.10">
    <property type="entry name" value="Winged helix-like DNA-binding domain superfamily/Winged helix DNA-binding domain"/>
    <property type="match status" value="1"/>
</dbReference>
<dbReference type="AlphaFoldDB" id="A0A5M6CIY8"/>
<dbReference type="Gene3D" id="3.40.50.2300">
    <property type="match status" value="1"/>
</dbReference>
<dbReference type="PANTHER" id="PTHR48111">
    <property type="entry name" value="REGULATOR OF RPOS"/>
    <property type="match status" value="1"/>
</dbReference>
<dbReference type="InterPro" id="IPR039420">
    <property type="entry name" value="WalR-like"/>
</dbReference>
<dbReference type="PROSITE" id="PS50110">
    <property type="entry name" value="RESPONSE_REGULATORY"/>
    <property type="match status" value="1"/>
</dbReference>
<keyword evidence="9" id="KW-1185">Reference proteome</keyword>
<evidence type="ECO:0000313" key="8">
    <source>
        <dbReference type="EMBL" id="KAA5534986.1"/>
    </source>
</evidence>
<feature type="domain" description="OmpR/PhoB-type" evidence="7">
    <location>
        <begin position="133"/>
        <end position="230"/>
    </location>
</feature>
<dbReference type="GO" id="GO:0006355">
    <property type="term" value="P:regulation of DNA-templated transcription"/>
    <property type="evidence" value="ECO:0007669"/>
    <property type="project" value="InterPro"/>
</dbReference>